<sequence>MEMESSSSKNGFRGIPRTVKEKVMGITKNVTKMGKDDPRKVMHCLKVGLALTLNSMVYYYKPLYDSFGQSGIWAVLTVVVVFEFTVGATISKSFNRGSATLLAVCLGTGVVHMAELLSREGQPFMLGVMVFIVAAVSTFTRFYPRIKRKYDYGVVIFLLTFSMIVVSGYRAEEIIEMAYQRLSTVVIGGSICIIISLVICPVWAGEDLQNIVAANIDKIANSLEGFGNAYFGYEECNDNGVVIDKGSSRKAGFDVNFCKSVLSSQASEESLATFAWWEMRHGGVFRSNHLLKHYLKVGGLVRQCACHIQTLSTYLTSHDRPQAGIEFGRTIKEPCTLMCIESRKALKELSSTIKSMTQPSPALQTHLQNTKAAMDDLQAAFQAASTVNARTNLLQILTTLTVASILSDLTNCIHDLASSVQELSEKAHFKKQSLNRGTTAVNPVEEEEDGTVMVAVVIVGASHQDSPEIERLDVPKR</sequence>
<dbReference type="PANTHER" id="PTHR31086">
    <property type="entry name" value="ALUMINUM-ACTIVATED MALATE TRANSPORTER 10"/>
    <property type="match status" value="1"/>
</dbReference>
<dbReference type="OrthoDB" id="68611at2759"/>
<protein>
    <recommendedName>
        <fullName evidence="12">Aluminum-activated malate transporter</fullName>
    </recommendedName>
</protein>
<dbReference type="InterPro" id="IPR020966">
    <property type="entry name" value="ALMT"/>
</dbReference>
<evidence type="ECO:0000256" key="5">
    <source>
        <dbReference type="ARBA" id="ARBA00022989"/>
    </source>
</evidence>
<reference evidence="10" key="1">
    <citation type="submission" date="2022-07" db="EMBL/GenBank/DDBJ databases">
        <authorList>
            <person name="Macas J."/>
            <person name="Novak P."/>
            <person name="Neumann P."/>
        </authorList>
    </citation>
    <scope>NUCLEOTIDE SEQUENCE</scope>
</reference>
<dbReference type="GO" id="GO:0016020">
    <property type="term" value="C:membrane"/>
    <property type="evidence" value="ECO:0007669"/>
    <property type="project" value="UniProtKB-SubCell"/>
</dbReference>
<keyword evidence="7 9" id="KW-0472">Membrane</keyword>
<evidence type="ECO:0000256" key="2">
    <source>
        <dbReference type="ARBA" id="ARBA00007079"/>
    </source>
</evidence>
<proteinExistence type="inferred from homology"/>
<organism evidence="10 11">
    <name type="scientific">Cuscuta europaea</name>
    <name type="common">European dodder</name>
    <dbReference type="NCBI Taxonomy" id="41803"/>
    <lineage>
        <taxon>Eukaryota</taxon>
        <taxon>Viridiplantae</taxon>
        <taxon>Streptophyta</taxon>
        <taxon>Embryophyta</taxon>
        <taxon>Tracheophyta</taxon>
        <taxon>Spermatophyta</taxon>
        <taxon>Magnoliopsida</taxon>
        <taxon>eudicotyledons</taxon>
        <taxon>Gunneridae</taxon>
        <taxon>Pentapetalae</taxon>
        <taxon>asterids</taxon>
        <taxon>lamiids</taxon>
        <taxon>Solanales</taxon>
        <taxon>Convolvulaceae</taxon>
        <taxon>Cuscuteae</taxon>
        <taxon>Cuscuta</taxon>
        <taxon>Cuscuta subgen. Cuscuta</taxon>
    </lineage>
</organism>
<evidence type="ECO:0000256" key="8">
    <source>
        <dbReference type="ARBA" id="ARBA00023303"/>
    </source>
</evidence>
<evidence type="ECO:0000256" key="4">
    <source>
        <dbReference type="ARBA" id="ARBA00022692"/>
    </source>
</evidence>
<dbReference type="GO" id="GO:0034220">
    <property type="term" value="P:monoatomic ion transmembrane transport"/>
    <property type="evidence" value="ECO:0007669"/>
    <property type="project" value="UniProtKB-KW"/>
</dbReference>
<feature type="transmembrane region" description="Helical" evidence="9">
    <location>
        <begin position="98"/>
        <end position="118"/>
    </location>
</feature>
<name>A0A9P1E5D7_CUSEU</name>
<dbReference type="EMBL" id="CAMAPE010000011">
    <property type="protein sequence ID" value="CAH9079901.1"/>
    <property type="molecule type" value="Genomic_DNA"/>
</dbReference>
<keyword evidence="6" id="KW-0406">Ion transport</keyword>
<evidence type="ECO:0000313" key="11">
    <source>
        <dbReference type="Proteomes" id="UP001152484"/>
    </source>
</evidence>
<evidence type="ECO:0000256" key="7">
    <source>
        <dbReference type="ARBA" id="ARBA00023136"/>
    </source>
</evidence>
<comment type="subcellular location">
    <subcellularLocation>
        <location evidence="1">Membrane</location>
        <topology evidence="1">Multi-pass membrane protein</topology>
    </subcellularLocation>
</comment>
<evidence type="ECO:0000256" key="1">
    <source>
        <dbReference type="ARBA" id="ARBA00004141"/>
    </source>
</evidence>
<feature type="transmembrane region" description="Helical" evidence="9">
    <location>
        <begin position="182"/>
        <end position="204"/>
    </location>
</feature>
<evidence type="ECO:0000256" key="3">
    <source>
        <dbReference type="ARBA" id="ARBA00022448"/>
    </source>
</evidence>
<evidence type="ECO:0000313" key="10">
    <source>
        <dbReference type="EMBL" id="CAH9079901.1"/>
    </source>
</evidence>
<feature type="transmembrane region" description="Helical" evidence="9">
    <location>
        <begin position="124"/>
        <end position="143"/>
    </location>
</feature>
<feature type="transmembrane region" description="Helical" evidence="9">
    <location>
        <begin position="150"/>
        <end position="170"/>
    </location>
</feature>
<evidence type="ECO:0000256" key="6">
    <source>
        <dbReference type="ARBA" id="ARBA00023065"/>
    </source>
</evidence>
<keyword evidence="4 9" id="KW-0812">Transmembrane</keyword>
<evidence type="ECO:0008006" key="12">
    <source>
        <dbReference type="Google" id="ProtNLM"/>
    </source>
</evidence>
<dbReference type="Pfam" id="PF11744">
    <property type="entry name" value="ALMT"/>
    <property type="match status" value="1"/>
</dbReference>
<dbReference type="Proteomes" id="UP001152484">
    <property type="component" value="Unassembled WGS sequence"/>
</dbReference>
<keyword evidence="5 9" id="KW-1133">Transmembrane helix</keyword>
<feature type="transmembrane region" description="Helical" evidence="9">
    <location>
        <begin position="72"/>
        <end position="91"/>
    </location>
</feature>
<keyword evidence="3" id="KW-0813">Transport</keyword>
<feature type="transmembrane region" description="Helical" evidence="9">
    <location>
        <begin position="41"/>
        <end position="60"/>
    </location>
</feature>
<dbReference type="GO" id="GO:0015743">
    <property type="term" value="P:malate transport"/>
    <property type="evidence" value="ECO:0007669"/>
    <property type="project" value="InterPro"/>
</dbReference>
<keyword evidence="11" id="KW-1185">Reference proteome</keyword>
<keyword evidence="8" id="KW-0407">Ion channel</keyword>
<comment type="similarity">
    <text evidence="2">Belongs to the aromatic acid exporter (TC 2.A.85) family.</text>
</comment>
<dbReference type="AlphaFoldDB" id="A0A9P1E5D7"/>
<gene>
    <name evidence="10" type="ORF">CEURO_LOCUS7306</name>
</gene>
<evidence type="ECO:0000256" key="9">
    <source>
        <dbReference type="SAM" id="Phobius"/>
    </source>
</evidence>
<comment type="caution">
    <text evidence="10">The sequence shown here is derived from an EMBL/GenBank/DDBJ whole genome shotgun (WGS) entry which is preliminary data.</text>
</comment>
<accession>A0A9P1E5D7</accession>